<feature type="signal peptide" evidence="3">
    <location>
        <begin position="1"/>
        <end position="30"/>
    </location>
</feature>
<gene>
    <name evidence="5" type="ORF">CLV85_0899</name>
</gene>
<dbReference type="InterPro" id="IPR007331">
    <property type="entry name" value="Htaa"/>
</dbReference>
<keyword evidence="6" id="KW-1185">Reference proteome</keyword>
<keyword evidence="3" id="KW-0732">Signal</keyword>
<comment type="caution">
    <text evidence="5">The sequence shown here is derived from an EMBL/GenBank/DDBJ whole genome shotgun (WGS) entry which is preliminary data.</text>
</comment>
<evidence type="ECO:0000256" key="2">
    <source>
        <dbReference type="SAM" id="Phobius"/>
    </source>
</evidence>
<feature type="transmembrane region" description="Helical" evidence="2">
    <location>
        <begin position="240"/>
        <end position="259"/>
    </location>
</feature>
<dbReference type="EMBL" id="PGFH01000001">
    <property type="protein sequence ID" value="PJJ81719.1"/>
    <property type="molecule type" value="Genomic_DNA"/>
</dbReference>
<feature type="region of interest" description="Disordered" evidence="1">
    <location>
        <begin position="266"/>
        <end position="297"/>
    </location>
</feature>
<accession>A0A2M9D7M6</accession>
<dbReference type="Pfam" id="PF04213">
    <property type="entry name" value="HtaA"/>
    <property type="match status" value="1"/>
</dbReference>
<dbReference type="RefSeq" id="WP_100388377.1">
    <property type="nucleotide sequence ID" value="NZ_BMZU01000001.1"/>
</dbReference>
<keyword evidence="2" id="KW-0472">Membrane</keyword>
<dbReference type="AlphaFoldDB" id="A0A2M9D7M6"/>
<evidence type="ECO:0000259" key="4">
    <source>
        <dbReference type="Pfam" id="PF04213"/>
    </source>
</evidence>
<dbReference type="Proteomes" id="UP000231742">
    <property type="component" value="Unassembled WGS sequence"/>
</dbReference>
<evidence type="ECO:0000256" key="1">
    <source>
        <dbReference type="SAM" id="MobiDB-lite"/>
    </source>
</evidence>
<sequence>MRRLNVCLLGPAALIITAVAIALTPMTSNAAVPDAAGASLLQADAAPANVTVAADSDVCDVTDAAITWGVKESLRSYISGTIANGEWAVSDGATYDTPNFGWTAGSGQLDAGEGTIAFDGTLRFMGHDGILDTTLSGLEIVFDASKTATLVFDVSGTTQEGVPVDAQNVDFATIDVSGITVEDGTALLADAPVTLTEAGSEAFGTYPPDSQFDPIMVSFSATPECMPEPRLRDPVLARNLVVMASVIALVWGIGVVFYVSRRRGTARARGAKAGNAADSPDSSTKPDSAAQPDSSDS</sequence>
<feature type="compositionally biased region" description="Low complexity" evidence="1">
    <location>
        <begin position="286"/>
        <end position="297"/>
    </location>
</feature>
<protein>
    <submittedName>
        <fullName evidence="5">Htaa protein</fullName>
    </submittedName>
</protein>
<feature type="domain" description="Htaa" evidence="4">
    <location>
        <begin position="64"/>
        <end position="217"/>
    </location>
</feature>
<dbReference type="OrthoDB" id="7210788at2"/>
<proteinExistence type="predicted"/>
<evidence type="ECO:0000256" key="3">
    <source>
        <dbReference type="SAM" id="SignalP"/>
    </source>
</evidence>
<evidence type="ECO:0000313" key="5">
    <source>
        <dbReference type="EMBL" id="PJJ81719.1"/>
    </source>
</evidence>
<evidence type="ECO:0000313" key="6">
    <source>
        <dbReference type="Proteomes" id="UP000231742"/>
    </source>
</evidence>
<keyword evidence="2" id="KW-0812">Transmembrane</keyword>
<reference evidence="5 6" key="1">
    <citation type="submission" date="2017-11" db="EMBL/GenBank/DDBJ databases">
        <title>Genomic Encyclopedia of Archaeal and Bacterial Type Strains, Phase II (KMG-II): From Individual Species to Whole Genera.</title>
        <authorList>
            <person name="Goeker M."/>
        </authorList>
    </citation>
    <scope>NUCLEOTIDE SEQUENCE [LARGE SCALE GENOMIC DNA]</scope>
    <source>
        <strain evidence="5 6">DSM 16400</strain>
    </source>
</reference>
<name>A0A2M9D7M6_9MICO</name>
<feature type="chain" id="PRO_5014799464" evidence="3">
    <location>
        <begin position="31"/>
        <end position="297"/>
    </location>
</feature>
<keyword evidence="2" id="KW-1133">Transmembrane helix</keyword>
<organism evidence="5 6">
    <name type="scientific">Salinibacterium amurskyense</name>
    <dbReference type="NCBI Taxonomy" id="205941"/>
    <lineage>
        <taxon>Bacteria</taxon>
        <taxon>Bacillati</taxon>
        <taxon>Actinomycetota</taxon>
        <taxon>Actinomycetes</taxon>
        <taxon>Micrococcales</taxon>
        <taxon>Microbacteriaceae</taxon>
        <taxon>Salinibacterium</taxon>
    </lineage>
</organism>